<dbReference type="InterPro" id="IPR004776">
    <property type="entry name" value="Mem_transp_PIN-like"/>
</dbReference>
<evidence type="ECO:0000256" key="2">
    <source>
        <dbReference type="ARBA" id="ARBA00022448"/>
    </source>
</evidence>
<keyword evidence="3" id="KW-1003">Cell membrane</keyword>
<feature type="transmembrane region" description="Helical" evidence="7">
    <location>
        <begin position="34"/>
        <end position="53"/>
    </location>
</feature>
<dbReference type="AlphaFoldDB" id="A0A1F6UKL3"/>
<comment type="caution">
    <text evidence="8">The sequence shown here is derived from an EMBL/GenBank/DDBJ whole genome shotgun (WGS) entry which is preliminary data.</text>
</comment>
<evidence type="ECO:0000256" key="1">
    <source>
        <dbReference type="ARBA" id="ARBA00004141"/>
    </source>
</evidence>
<dbReference type="Pfam" id="PF03547">
    <property type="entry name" value="Mem_trans"/>
    <property type="match status" value="1"/>
</dbReference>
<evidence type="ECO:0000256" key="3">
    <source>
        <dbReference type="ARBA" id="ARBA00022475"/>
    </source>
</evidence>
<dbReference type="Proteomes" id="UP000177950">
    <property type="component" value="Unassembled WGS sequence"/>
</dbReference>
<organism evidence="8 9">
    <name type="scientific">Candidatus Muproteobacteria bacterium RBG_19FT_COMBO_61_10</name>
    <dbReference type="NCBI Taxonomy" id="1817761"/>
    <lineage>
        <taxon>Bacteria</taxon>
        <taxon>Pseudomonadati</taxon>
        <taxon>Pseudomonadota</taxon>
        <taxon>Candidatus Muproteobacteria</taxon>
    </lineage>
</organism>
<keyword evidence="5 7" id="KW-1133">Transmembrane helix</keyword>
<feature type="transmembrane region" description="Helical" evidence="7">
    <location>
        <begin position="95"/>
        <end position="118"/>
    </location>
</feature>
<dbReference type="EMBL" id="MFSV01000100">
    <property type="protein sequence ID" value="OGI57906.1"/>
    <property type="molecule type" value="Genomic_DNA"/>
</dbReference>
<evidence type="ECO:0000256" key="6">
    <source>
        <dbReference type="ARBA" id="ARBA00023136"/>
    </source>
</evidence>
<dbReference type="GO" id="GO:0055085">
    <property type="term" value="P:transmembrane transport"/>
    <property type="evidence" value="ECO:0007669"/>
    <property type="project" value="InterPro"/>
</dbReference>
<evidence type="ECO:0008006" key="10">
    <source>
        <dbReference type="Google" id="ProtNLM"/>
    </source>
</evidence>
<protein>
    <recommendedName>
        <fullName evidence="10">Transporter</fullName>
    </recommendedName>
</protein>
<evidence type="ECO:0000256" key="7">
    <source>
        <dbReference type="SAM" id="Phobius"/>
    </source>
</evidence>
<evidence type="ECO:0000313" key="9">
    <source>
        <dbReference type="Proteomes" id="UP000177950"/>
    </source>
</evidence>
<dbReference type="GO" id="GO:0016020">
    <property type="term" value="C:membrane"/>
    <property type="evidence" value="ECO:0007669"/>
    <property type="project" value="UniProtKB-SubCell"/>
</dbReference>
<feature type="non-terminal residue" evidence="8">
    <location>
        <position position="227"/>
    </location>
</feature>
<dbReference type="PANTHER" id="PTHR36838">
    <property type="entry name" value="AUXIN EFFLUX CARRIER FAMILY PROTEIN"/>
    <property type="match status" value="1"/>
</dbReference>
<gene>
    <name evidence="8" type="ORF">A2V58_02480</name>
</gene>
<sequence>MSEIIGISFPLFALIALGFFAHRRHLVNDETPAVLITFVYYFLLPPFLFMKIIDADVNQGLDIHILLAYYLAVGIIFFISYTSSYRMYSHDRKIVAIRSIASIAANTGYLGLPIVVLAYGNQAIIPGVAIVLLDNLIVLVGGSLLLEAAGSHGVRWRKVAMESLAKIVRNPLIVSIVLGMLYVLLVGVIPNPIRILGKTMADATLPCALFALGATLAQRRTAGHSSV</sequence>
<name>A0A1F6UKL3_9PROT</name>
<reference evidence="8 9" key="1">
    <citation type="journal article" date="2016" name="Nat. Commun.">
        <title>Thousands of microbial genomes shed light on interconnected biogeochemical processes in an aquifer system.</title>
        <authorList>
            <person name="Anantharaman K."/>
            <person name="Brown C.T."/>
            <person name="Hug L.A."/>
            <person name="Sharon I."/>
            <person name="Castelle C.J."/>
            <person name="Probst A.J."/>
            <person name="Thomas B.C."/>
            <person name="Singh A."/>
            <person name="Wilkins M.J."/>
            <person name="Karaoz U."/>
            <person name="Brodie E.L."/>
            <person name="Williams K.H."/>
            <person name="Hubbard S.S."/>
            <person name="Banfield J.F."/>
        </authorList>
    </citation>
    <scope>NUCLEOTIDE SEQUENCE [LARGE SCALE GENOMIC DNA]</scope>
</reference>
<feature type="transmembrane region" description="Helical" evidence="7">
    <location>
        <begin position="65"/>
        <end position="83"/>
    </location>
</feature>
<proteinExistence type="predicted"/>
<evidence type="ECO:0000313" key="8">
    <source>
        <dbReference type="EMBL" id="OGI57906.1"/>
    </source>
</evidence>
<evidence type="ECO:0000256" key="5">
    <source>
        <dbReference type="ARBA" id="ARBA00022989"/>
    </source>
</evidence>
<keyword evidence="2" id="KW-0813">Transport</keyword>
<keyword evidence="6 7" id="KW-0472">Membrane</keyword>
<comment type="subcellular location">
    <subcellularLocation>
        <location evidence="1">Membrane</location>
        <topology evidence="1">Multi-pass membrane protein</topology>
    </subcellularLocation>
</comment>
<keyword evidence="4 7" id="KW-0812">Transmembrane</keyword>
<dbReference type="PANTHER" id="PTHR36838:SF3">
    <property type="entry name" value="TRANSPORTER AUXIN EFFLUX CARRIER EC FAMILY"/>
    <property type="match status" value="1"/>
</dbReference>
<evidence type="ECO:0000256" key="4">
    <source>
        <dbReference type="ARBA" id="ARBA00022692"/>
    </source>
</evidence>
<feature type="transmembrane region" description="Helical" evidence="7">
    <location>
        <begin position="167"/>
        <end position="189"/>
    </location>
</feature>
<feature type="transmembrane region" description="Helical" evidence="7">
    <location>
        <begin position="6"/>
        <end position="22"/>
    </location>
</feature>
<feature type="transmembrane region" description="Helical" evidence="7">
    <location>
        <begin position="124"/>
        <end position="146"/>
    </location>
</feature>
<accession>A0A1F6UKL3</accession>